<evidence type="ECO:0000313" key="1">
    <source>
        <dbReference type="EMBL" id="MBX01487.1"/>
    </source>
</evidence>
<organism evidence="1">
    <name type="scientific">Rhizophora mucronata</name>
    <name type="common">Asiatic mangrove</name>
    <dbReference type="NCBI Taxonomy" id="61149"/>
    <lineage>
        <taxon>Eukaryota</taxon>
        <taxon>Viridiplantae</taxon>
        <taxon>Streptophyta</taxon>
        <taxon>Embryophyta</taxon>
        <taxon>Tracheophyta</taxon>
        <taxon>Spermatophyta</taxon>
        <taxon>Magnoliopsida</taxon>
        <taxon>eudicotyledons</taxon>
        <taxon>Gunneridae</taxon>
        <taxon>Pentapetalae</taxon>
        <taxon>rosids</taxon>
        <taxon>fabids</taxon>
        <taxon>Malpighiales</taxon>
        <taxon>Rhizophoraceae</taxon>
        <taxon>Rhizophora</taxon>
    </lineage>
</organism>
<proteinExistence type="predicted"/>
<name>A0A2P2K727_RHIMU</name>
<sequence>MVKLLGEANLQRKAPSKFKHFSCYLTYHLLAEPIETNPWAPCSTVSFHVTRK</sequence>
<protein>
    <submittedName>
        <fullName evidence="1">Uncharacterized protein</fullName>
    </submittedName>
</protein>
<dbReference type="AlphaFoldDB" id="A0A2P2K727"/>
<dbReference type="EMBL" id="GGEC01021003">
    <property type="protein sequence ID" value="MBX01487.1"/>
    <property type="molecule type" value="Transcribed_RNA"/>
</dbReference>
<accession>A0A2P2K727</accession>
<reference evidence="1" key="1">
    <citation type="submission" date="2018-02" db="EMBL/GenBank/DDBJ databases">
        <title>Rhizophora mucronata_Transcriptome.</title>
        <authorList>
            <person name="Meera S.P."/>
            <person name="Sreeshan A."/>
            <person name="Augustine A."/>
        </authorList>
    </citation>
    <scope>NUCLEOTIDE SEQUENCE</scope>
    <source>
        <tissue evidence="1">Leaf</tissue>
    </source>
</reference>